<feature type="compositionally biased region" description="Basic and acidic residues" evidence="2">
    <location>
        <begin position="257"/>
        <end position="324"/>
    </location>
</feature>
<dbReference type="Proteomes" id="UP000694044">
    <property type="component" value="Unassembled WGS sequence"/>
</dbReference>
<dbReference type="GO" id="GO:0043130">
    <property type="term" value="F:ubiquitin binding"/>
    <property type="evidence" value="ECO:0007669"/>
    <property type="project" value="TreeGrafter"/>
</dbReference>
<dbReference type="PANTHER" id="PTHR23322">
    <property type="entry name" value="FAS-ASSOCIATED PROTEIN"/>
    <property type="match status" value="1"/>
</dbReference>
<organism evidence="4 5">
    <name type="scientific">Phytophthora pseudosyringae</name>
    <dbReference type="NCBI Taxonomy" id="221518"/>
    <lineage>
        <taxon>Eukaryota</taxon>
        <taxon>Sar</taxon>
        <taxon>Stramenopiles</taxon>
        <taxon>Oomycota</taxon>
        <taxon>Peronosporomycetes</taxon>
        <taxon>Peronosporales</taxon>
        <taxon>Peronosporaceae</taxon>
        <taxon>Phytophthora</taxon>
    </lineage>
</organism>
<feature type="region of interest" description="Disordered" evidence="2">
    <location>
        <begin position="1"/>
        <end position="46"/>
    </location>
</feature>
<reference evidence="4" key="1">
    <citation type="submission" date="2021-02" db="EMBL/GenBank/DDBJ databases">
        <authorList>
            <person name="Palmer J.M."/>
        </authorList>
    </citation>
    <scope>NUCLEOTIDE SEQUENCE</scope>
    <source>
        <strain evidence="4">SCRP734</strain>
    </source>
</reference>
<dbReference type="CDD" id="cd01767">
    <property type="entry name" value="UBX"/>
    <property type="match status" value="1"/>
</dbReference>
<dbReference type="InterPro" id="IPR006577">
    <property type="entry name" value="UAS"/>
</dbReference>
<keyword evidence="5" id="KW-1185">Reference proteome</keyword>
<evidence type="ECO:0000313" key="4">
    <source>
        <dbReference type="EMBL" id="KAG7384714.1"/>
    </source>
</evidence>
<proteinExistence type="predicted"/>
<dbReference type="Pfam" id="PF00789">
    <property type="entry name" value="UBX"/>
    <property type="match status" value="1"/>
</dbReference>
<dbReference type="SMART" id="SM00166">
    <property type="entry name" value="UBX"/>
    <property type="match status" value="1"/>
</dbReference>
<dbReference type="SMART" id="SM00594">
    <property type="entry name" value="UAS"/>
    <property type="match status" value="1"/>
</dbReference>
<evidence type="ECO:0000259" key="3">
    <source>
        <dbReference type="PROSITE" id="PS50033"/>
    </source>
</evidence>
<evidence type="ECO:0000313" key="5">
    <source>
        <dbReference type="Proteomes" id="UP000694044"/>
    </source>
</evidence>
<gene>
    <name evidence="4" type="ORF">PHYPSEUDO_002359</name>
</gene>
<feature type="region of interest" description="Disordered" evidence="2">
    <location>
        <begin position="249"/>
        <end position="340"/>
    </location>
</feature>
<keyword evidence="1" id="KW-0175">Coiled coil</keyword>
<evidence type="ECO:0000256" key="1">
    <source>
        <dbReference type="ARBA" id="ARBA00023054"/>
    </source>
</evidence>
<comment type="caution">
    <text evidence="4">The sequence shown here is derived from an EMBL/GenBank/DDBJ whole genome shotgun (WGS) entry which is preliminary data.</text>
</comment>
<evidence type="ECO:0000256" key="2">
    <source>
        <dbReference type="SAM" id="MobiDB-lite"/>
    </source>
</evidence>
<dbReference type="InterPro" id="IPR001012">
    <property type="entry name" value="UBX_dom"/>
</dbReference>
<dbReference type="PROSITE" id="PS50033">
    <property type="entry name" value="UBX"/>
    <property type="match status" value="1"/>
</dbReference>
<dbReference type="InterPro" id="IPR050730">
    <property type="entry name" value="UBX_domain-protein"/>
</dbReference>
<accession>A0A8T1VYP6</accession>
<dbReference type="PANTHER" id="PTHR23322:SF1">
    <property type="entry name" value="FAS-ASSOCIATED FACTOR 2"/>
    <property type="match status" value="1"/>
</dbReference>
<dbReference type="AlphaFoldDB" id="A0A8T1VYP6"/>
<dbReference type="EMBL" id="JAGDFM010000140">
    <property type="protein sequence ID" value="KAG7384714.1"/>
    <property type="molecule type" value="Genomic_DNA"/>
</dbReference>
<protein>
    <recommendedName>
        <fullName evidence="3">UBX domain-containing protein</fullName>
    </recommendedName>
</protein>
<dbReference type="OrthoDB" id="1026733at2759"/>
<name>A0A8T1VYP6_9STRA</name>
<feature type="domain" description="UBX" evidence="3">
    <location>
        <begin position="340"/>
        <end position="421"/>
    </location>
</feature>
<sequence>MAVGTTHADANGLRRRHAEGETQAADEAPERARTASTPRRAPRPRKGFVELLMSPLSFVLGDGEPEDPQEAARNFAHGLRRRYGERVTPRFEHTSFRDAVSTARTASKFLLVFLHSTIHDDADEFCRKAMCTERMSAYLNNSDCIVSWAGCVQHAEGFGVSLSLGCASFPFLALLSCVSRGVNVVEKITGREQFWWKSGASVLTGRVAALLCAAALANLPADEIVEKLNAAVDRNNQILATARHVRQQRTETQILRDQQDREYQESLAADRRREQESREQAEREQKERLREEEEERRAEEEARRAEEEKARQEEQYKAQIEAKRARIAGGPKSRTPPPGADYKTAEVKFHLHNGTRLDHIFYAHDTLKTVRDFIDVEFFDREITIRNYELATNFPKKVYGPDLLDVTLTDAGLAPRALVYVQDLDS</sequence>
<dbReference type="GO" id="GO:0036503">
    <property type="term" value="P:ERAD pathway"/>
    <property type="evidence" value="ECO:0007669"/>
    <property type="project" value="TreeGrafter"/>
</dbReference>
<dbReference type="GO" id="GO:0005783">
    <property type="term" value="C:endoplasmic reticulum"/>
    <property type="evidence" value="ECO:0007669"/>
    <property type="project" value="TreeGrafter"/>
</dbReference>